<keyword evidence="4" id="KW-1185">Reference proteome</keyword>
<organism evidence="3 4">
    <name type="scientific">Rhodospira trueperi</name>
    <dbReference type="NCBI Taxonomy" id="69960"/>
    <lineage>
        <taxon>Bacteria</taxon>
        <taxon>Pseudomonadati</taxon>
        <taxon>Pseudomonadota</taxon>
        <taxon>Alphaproteobacteria</taxon>
        <taxon>Rhodospirillales</taxon>
        <taxon>Rhodospirillaceae</taxon>
        <taxon>Rhodospira</taxon>
    </lineage>
</organism>
<reference evidence="3 4" key="1">
    <citation type="submission" date="2016-10" db="EMBL/GenBank/DDBJ databases">
        <authorList>
            <person name="de Groot N.N."/>
        </authorList>
    </citation>
    <scope>NUCLEOTIDE SEQUENCE [LARGE SCALE GENOMIC DNA]</scope>
    <source>
        <strain evidence="3 4">ATCC 700224</strain>
    </source>
</reference>
<evidence type="ECO:0000313" key="3">
    <source>
        <dbReference type="EMBL" id="SDD89709.1"/>
    </source>
</evidence>
<proteinExistence type="predicted"/>
<dbReference type="EMBL" id="FNAP01000002">
    <property type="protein sequence ID" value="SDD89709.1"/>
    <property type="molecule type" value="Genomic_DNA"/>
</dbReference>
<dbReference type="RefSeq" id="WP_245699058.1">
    <property type="nucleotide sequence ID" value="NZ_FNAP01000002.1"/>
</dbReference>
<dbReference type="Pfam" id="PF25181">
    <property type="entry name" value="Phage_Bbp19"/>
    <property type="match status" value="1"/>
</dbReference>
<gene>
    <name evidence="3" type="ORF">SAMN05421720_10211</name>
</gene>
<name>A0A1G6YH23_9PROT</name>
<dbReference type="STRING" id="69960.SAMN05421720_10211"/>
<protein>
    <recommendedName>
        <fullName evidence="2">Bbp19-like phage domain-containing protein</fullName>
    </recommendedName>
</protein>
<feature type="region of interest" description="Disordered" evidence="1">
    <location>
        <begin position="1"/>
        <end position="27"/>
    </location>
</feature>
<dbReference type="AlphaFoldDB" id="A0A1G6YH23"/>
<evidence type="ECO:0000313" key="4">
    <source>
        <dbReference type="Proteomes" id="UP000199412"/>
    </source>
</evidence>
<evidence type="ECO:0000256" key="1">
    <source>
        <dbReference type="SAM" id="MobiDB-lite"/>
    </source>
</evidence>
<dbReference type="InterPro" id="IPR057447">
    <property type="entry name" value="Bbp19-like_phage"/>
</dbReference>
<feature type="domain" description="Bbp19-like phage" evidence="2">
    <location>
        <begin position="38"/>
        <end position="87"/>
    </location>
</feature>
<sequence>MPAPESEARSWSWPWTESGSPDPIPEAGEDRAALARACARLFTHDDGRRLLAHLRAQTVGRHLGPEASDAALRHLEGQRALVAHLERLIAEGRTPG</sequence>
<accession>A0A1G6YH23</accession>
<dbReference type="Proteomes" id="UP000199412">
    <property type="component" value="Unassembled WGS sequence"/>
</dbReference>
<evidence type="ECO:0000259" key="2">
    <source>
        <dbReference type="Pfam" id="PF25181"/>
    </source>
</evidence>